<keyword evidence="2" id="KW-1003">Cell membrane</keyword>
<comment type="subcellular location">
    <subcellularLocation>
        <location evidence="1">Cell membrane</location>
        <topology evidence="1">Multi-pass membrane protein</topology>
    </subcellularLocation>
</comment>
<reference evidence="10" key="1">
    <citation type="submission" date="2022-07" db="EMBL/GenBank/DDBJ databases">
        <title>Sequence of Pasteurella multocoda 17BRD-035.</title>
        <authorList>
            <person name="Roy Chowdhury P."/>
            <person name="Alhamami T."/>
            <person name="Trott D.J."/>
            <person name="Djordvevic S.P."/>
        </authorList>
    </citation>
    <scope>NUCLEOTIDE SEQUENCE</scope>
    <source>
        <strain evidence="10">17BRD-035</strain>
    </source>
</reference>
<dbReference type="InterPro" id="IPR040423">
    <property type="entry name" value="PEA_transferase"/>
</dbReference>
<keyword evidence="6 8" id="KW-0472">Membrane</keyword>
<feature type="domain" description="Sulfatase N-terminal" evidence="9">
    <location>
        <begin position="218"/>
        <end position="481"/>
    </location>
</feature>
<evidence type="ECO:0000259" key="9">
    <source>
        <dbReference type="Pfam" id="PF00884"/>
    </source>
</evidence>
<dbReference type="CDD" id="cd16017">
    <property type="entry name" value="LptA"/>
    <property type="match status" value="1"/>
</dbReference>
<dbReference type="Pfam" id="PF00884">
    <property type="entry name" value="Sulfatase"/>
    <property type="match status" value="1"/>
</dbReference>
<evidence type="ECO:0000256" key="3">
    <source>
        <dbReference type="ARBA" id="ARBA00022679"/>
    </source>
</evidence>
<dbReference type="PANTHER" id="PTHR30443">
    <property type="entry name" value="INNER MEMBRANE PROTEIN"/>
    <property type="match status" value="1"/>
</dbReference>
<evidence type="ECO:0000256" key="4">
    <source>
        <dbReference type="ARBA" id="ARBA00022692"/>
    </source>
</evidence>
<dbReference type="GO" id="GO:0009244">
    <property type="term" value="P:lipopolysaccharide core region biosynthetic process"/>
    <property type="evidence" value="ECO:0007669"/>
    <property type="project" value="TreeGrafter"/>
</dbReference>
<evidence type="ECO:0000256" key="2">
    <source>
        <dbReference type="ARBA" id="ARBA00022475"/>
    </source>
</evidence>
<comment type="similarity">
    <text evidence="7">Belongs to the phosphoethanolamine transferase family.</text>
</comment>
<dbReference type="RefSeq" id="WP_223132112.1">
    <property type="nucleotide sequence ID" value="NZ_CP082272.1"/>
</dbReference>
<evidence type="ECO:0000256" key="1">
    <source>
        <dbReference type="ARBA" id="ARBA00004651"/>
    </source>
</evidence>
<dbReference type="InterPro" id="IPR017850">
    <property type="entry name" value="Alkaline_phosphatase_core_sf"/>
</dbReference>
<dbReference type="AlphaFoldDB" id="A0AAW8V4G2"/>
<dbReference type="EMBL" id="JANIEN010000001">
    <property type="protein sequence ID" value="MDT3451306.1"/>
    <property type="molecule type" value="Genomic_DNA"/>
</dbReference>
<proteinExistence type="inferred from homology"/>
<dbReference type="GO" id="GO:0016776">
    <property type="term" value="F:phosphotransferase activity, phosphate group as acceptor"/>
    <property type="evidence" value="ECO:0007669"/>
    <property type="project" value="TreeGrafter"/>
</dbReference>
<accession>A0AAW8V4G2</accession>
<keyword evidence="3 10" id="KW-0808">Transferase</keyword>
<dbReference type="Proteomes" id="UP001182304">
    <property type="component" value="Unassembled WGS sequence"/>
</dbReference>
<comment type="caution">
    <text evidence="10">The sequence shown here is derived from an EMBL/GenBank/DDBJ whole genome shotgun (WGS) entry which is preliminary data.</text>
</comment>
<dbReference type="Gene3D" id="3.40.720.10">
    <property type="entry name" value="Alkaline Phosphatase, subunit A"/>
    <property type="match status" value="1"/>
</dbReference>
<sequence length="524" mass="60997">MMKLDFIFSRIKKEQYFLLFSLGLYVVVSHFILCLSLTFLSLLGSFIFWFFVYHLSLRLFNFLFSSYTVLVGLMLPLHTYGGINLSIVSSMFESNLSEGIEYISTLSYYQFFYILLYFTFGFLILYKLKFNGKKDSVNIKNLYFLFFILSLIILYKPVKEYLKGRGFSLLNIRVYPIQVVYNIYHLTSSYFEQKDMLERGVNTLPNWNIQSVDSKYDNYVLVIGESMRADYMSLYGYPIDTTPFLKKTKEIIFDNYISSAPNTQPSLLHSLYDKEGYNIKANNNIINLANLAGFNTYWISNQGILGYADTAASRVGVLSQNHVFTKKGGYDDSRINDFKLLEYFDKFTLDLKKSKNLFVFHLMGSHADFCTRLNYLPEVYFINQDMSCYLETIKQTDLFLEKLVEKLSRLGSYSLIYFSDHGLSHADQGSKNLTLKHGNKFKENYHVPFIQIASDNTEQKRIQASRSGMNFLNGFAEWLGIEEPSLKLPYSFFSEDEMNSPLKVFDWEKYIDFDLLLSDPAISS</sequence>
<dbReference type="PANTHER" id="PTHR30443:SF4">
    <property type="entry name" value="PHOSPHOETHANOLAMINE TRANSFERASE OPGE-RELATED"/>
    <property type="match status" value="1"/>
</dbReference>
<evidence type="ECO:0000313" key="11">
    <source>
        <dbReference type="Proteomes" id="UP001182304"/>
    </source>
</evidence>
<evidence type="ECO:0000313" key="10">
    <source>
        <dbReference type="EMBL" id="MDT3451306.1"/>
    </source>
</evidence>
<gene>
    <name evidence="10" type="ORF">NQF69_00775</name>
</gene>
<feature type="transmembrane region" description="Helical" evidence="8">
    <location>
        <begin position="108"/>
        <end position="126"/>
    </location>
</feature>
<dbReference type="SUPFAM" id="SSF53649">
    <property type="entry name" value="Alkaline phosphatase-like"/>
    <property type="match status" value="1"/>
</dbReference>
<feature type="transmembrane region" description="Helical" evidence="8">
    <location>
        <begin position="39"/>
        <end position="60"/>
    </location>
</feature>
<dbReference type="InterPro" id="IPR058130">
    <property type="entry name" value="PEA_transf_C"/>
</dbReference>
<feature type="transmembrane region" description="Helical" evidence="8">
    <location>
        <begin position="67"/>
        <end position="88"/>
    </location>
</feature>
<organism evidence="10 11">
    <name type="scientific">Pasteurella multocida</name>
    <dbReference type="NCBI Taxonomy" id="747"/>
    <lineage>
        <taxon>Bacteria</taxon>
        <taxon>Pseudomonadati</taxon>
        <taxon>Pseudomonadota</taxon>
        <taxon>Gammaproteobacteria</taxon>
        <taxon>Pasteurellales</taxon>
        <taxon>Pasteurellaceae</taxon>
        <taxon>Pasteurella</taxon>
    </lineage>
</organism>
<keyword evidence="4 8" id="KW-0812">Transmembrane</keyword>
<protein>
    <submittedName>
        <fullName evidence="10">Phosphoethanolamine transferase</fullName>
    </submittedName>
</protein>
<keyword evidence="5 8" id="KW-1133">Transmembrane helix</keyword>
<evidence type="ECO:0000256" key="5">
    <source>
        <dbReference type="ARBA" id="ARBA00022989"/>
    </source>
</evidence>
<name>A0AAW8V4G2_PASMD</name>
<evidence type="ECO:0000256" key="8">
    <source>
        <dbReference type="SAM" id="Phobius"/>
    </source>
</evidence>
<feature type="transmembrane region" description="Helical" evidence="8">
    <location>
        <begin position="138"/>
        <end position="155"/>
    </location>
</feature>
<dbReference type="GO" id="GO:0005886">
    <property type="term" value="C:plasma membrane"/>
    <property type="evidence" value="ECO:0007669"/>
    <property type="project" value="UniProtKB-SubCell"/>
</dbReference>
<dbReference type="InterPro" id="IPR000917">
    <property type="entry name" value="Sulfatase_N"/>
</dbReference>
<feature type="transmembrane region" description="Helical" evidence="8">
    <location>
        <begin position="16"/>
        <end position="33"/>
    </location>
</feature>
<evidence type="ECO:0000256" key="7">
    <source>
        <dbReference type="ARBA" id="ARBA00038481"/>
    </source>
</evidence>
<evidence type="ECO:0000256" key="6">
    <source>
        <dbReference type="ARBA" id="ARBA00023136"/>
    </source>
</evidence>